<comment type="caution">
    <text evidence="1">The sequence shown here is derived from an EMBL/GenBank/DDBJ whole genome shotgun (WGS) entry which is preliminary data.</text>
</comment>
<accession>A0ABT3GBL6</accession>
<evidence type="ECO:0000313" key="1">
    <source>
        <dbReference type="EMBL" id="MCW1917042.1"/>
    </source>
</evidence>
<protein>
    <submittedName>
        <fullName evidence="1">Uncharacterized protein</fullName>
    </submittedName>
</protein>
<proteinExistence type="predicted"/>
<reference evidence="1" key="1">
    <citation type="submission" date="2022-10" db="EMBL/GenBank/DDBJ databases">
        <title>Luteolibacter sp. GHJ8, whole genome shotgun sequencing project.</title>
        <authorList>
            <person name="Zhao G."/>
            <person name="Shen L."/>
        </authorList>
    </citation>
    <scope>NUCLEOTIDE SEQUENCE</scope>
    <source>
        <strain evidence="1">GHJ8</strain>
    </source>
</reference>
<dbReference type="EMBL" id="JAPDDR010000024">
    <property type="protein sequence ID" value="MCW1917042.1"/>
    <property type="molecule type" value="Genomic_DNA"/>
</dbReference>
<evidence type="ECO:0000313" key="2">
    <source>
        <dbReference type="Proteomes" id="UP001165653"/>
    </source>
</evidence>
<sequence>MDRIDILYSQHQSSTMAAPFDKYHPMRYWRMQLHPCDSSRATQYACRSLCAGYIGLDFLTEAGDLLSDATREIETGQSDYVAFATQMAIGDRVLIMAHHFPLAVCTVAGEYNYIRHTSEDLGIWFRHFRRVEQVIFYGDAATNAHSWPRIVMTDTISPLHDPNSQSYRLIESLTNTEGSEAAPAEPTA</sequence>
<name>A0ABT3GBL6_9BACT</name>
<dbReference type="Proteomes" id="UP001165653">
    <property type="component" value="Unassembled WGS sequence"/>
</dbReference>
<dbReference type="RefSeq" id="WP_264516662.1">
    <property type="nucleotide sequence ID" value="NZ_JAPDDR010000024.1"/>
</dbReference>
<organism evidence="1 2">
    <name type="scientific">Luteolibacter rhizosphaerae</name>
    <dbReference type="NCBI Taxonomy" id="2989719"/>
    <lineage>
        <taxon>Bacteria</taxon>
        <taxon>Pseudomonadati</taxon>
        <taxon>Verrucomicrobiota</taxon>
        <taxon>Verrucomicrobiia</taxon>
        <taxon>Verrucomicrobiales</taxon>
        <taxon>Verrucomicrobiaceae</taxon>
        <taxon>Luteolibacter</taxon>
    </lineage>
</organism>
<keyword evidence="2" id="KW-1185">Reference proteome</keyword>
<gene>
    <name evidence="1" type="ORF">OJ996_25860</name>
</gene>